<comment type="caution">
    <text evidence="1">The sequence shown here is derived from an EMBL/GenBank/DDBJ whole genome shotgun (WGS) entry which is preliminary data.</text>
</comment>
<protein>
    <submittedName>
        <fullName evidence="1">Uncharacterized protein</fullName>
    </submittedName>
</protein>
<sequence length="42" mass="4929">MDLRDVAVEQHSELLRLMRRSPDQLSVVDLDCLSTQRLFVSR</sequence>
<name>A0A9X2GE26_9ACTN</name>
<dbReference type="Proteomes" id="UP001139648">
    <property type="component" value="Unassembled WGS sequence"/>
</dbReference>
<evidence type="ECO:0000313" key="2">
    <source>
        <dbReference type="Proteomes" id="UP001139648"/>
    </source>
</evidence>
<dbReference type="RefSeq" id="WP_276082677.1">
    <property type="nucleotide sequence ID" value="NZ_JAMZEB010000001.1"/>
</dbReference>
<keyword evidence="2" id="KW-1185">Reference proteome</keyword>
<accession>A0A9X2GE26</accession>
<evidence type="ECO:0000313" key="1">
    <source>
        <dbReference type="EMBL" id="MCP2353656.1"/>
    </source>
</evidence>
<dbReference type="EMBL" id="JAMZEB010000001">
    <property type="protein sequence ID" value="MCP2353656.1"/>
    <property type="molecule type" value="Genomic_DNA"/>
</dbReference>
<reference evidence="1" key="1">
    <citation type="submission" date="2022-06" db="EMBL/GenBank/DDBJ databases">
        <title>Sequencing the genomes of 1000 actinobacteria strains.</title>
        <authorList>
            <person name="Klenk H.-P."/>
        </authorList>
    </citation>
    <scope>NUCLEOTIDE SEQUENCE</scope>
    <source>
        <strain evidence="1">DSM 46694</strain>
    </source>
</reference>
<dbReference type="AlphaFoldDB" id="A0A9X2GE26"/>
<proteinExistence type="predicted"/>
<organism evidence="1 2">
    <name type="scientific">Nonomuraea thailandensis</name>
    <dbReference type="NCBI Taxonomy" id="1188745"/>
    <lineage>
        <taxon>Bacteria</taxon>
        <taxon>Bacillati</taxon>
        <taxon>Actinomycetota</taxon>
        <taxon>Actinomycetes</taxon>
        <taxon>Streptosporangiales</taxon>
        <taxon>Streptosporangiaceae</taxon>
        <taxon>Nonomuraea</taxon>
    </lineage>
</organism>
<gene>
    <name evidence="1" type="ORF">HD597_000676</name>
</gene>